<evidence type="ECO:0000256" key="1">
    <source>
        <dbReference type="ARBA" id="ARBA00022737"/>
    </source>
</evidence>
<dbReference type="SUPFAM" id="SSF63829">
    <property type="entry name" value="Calcium-dependent phosphotriesterase"/>
    <property type="match status" value="1"/>
</dbReference>
<accession>A0A1D2ME46</accession>
<keyword evidence="5" id="KW-1185">Reference proteome</keyword>
<dbReference type="PANTHER" id="PTHR24104">
    <property type="entry name" value="E3 UBIQUITIN-PROTEIN LIGASE NHLRC1-RELATED"/>
    <property type="match status" value="1"/>
</dbReference>
<feature type="repeat" description="NHL" evidence="2">
    <location>
        <begin position="434"/>
        <end position="478"/>
    </location>
</feature>
<dbReference type="EMBL" id="LJIJ01001654">
    <property type="protein sequence ID" value="ODM91141.1"/>
    <property type="molecule type" value="Genomic_DNA"/>
</dbReference>
<dbReference type="InterPro" id="IPR050952">
    <property type="entry name" value="TRIM-NHL_E3_ligases"/>
</dbReference>
<dbReference type="InterPro" id="IPR001258">
    <property type="entry name" value="NHL_repeat"/>
</dbReference>
<sequence length="616" mass="69099">MGSQESPSFRDVVAGTSTQLPSQLKDIAPSEFVEQVALFQPNLQIIQQGAVGNWLLEQYLEDQLQFPFQSPSLLDIASSRSPEIHPIPYYEELGLHPSDLGRSSRVWSPSTWMLENLYEGSTSATAVENKWERYQPNPNMNEGSWTPWQSKDFFAIFLAEQRNERLAASLPAQTVTAGPSTSQQPRSGLNYLNTLAIPEEKVVKLQPLPEMVLNVTSKQHVNFTHTAVQFQIEVENVPAKLPVGSDMIEANAFAPSGEGYQCAIRKEKRKARTFSGHFRTREETGFYELHVRLNVPKREFWGNARDGAVNGMVKLFVSKNYLVDSQHSNSFKCADEPTYGLPSLMGNMGYTKVWGLTCDTFTNHIYYSDRATNKIYCVDPEGREIASFGQPTEPGMVGVNRPTGLAFDSIHRRLVVADKDNHRISLFTPGGHYINSFGSLGHANGEFNYPWDVAVSPVDGKIAVTDAKNKRLQLFGRVGEFIEKYSAYEKTPLENKTKLDFPRACSFDAEGKHLYVTDFQVQNVLKLTTDMQSCRKMIPDAEKRLRRPQGIAVDNHGNLLVADSMNDSIRFMDREGELLCSIFSLSNRPLEFPVNLTNLAHGKLAVLDGKGTIHIF</sequence>
<feature type="repeat" description="NHL" evidence="2">
    <location>
        <begin position="389"/>
        <end position="430"/>
    </location>
</feature>
<dbReference type="Gene3D" id="2.120.10.30">
    <property type="entry name" value="TolB, C-terminal domain"/>
    <property type="match status" value="1"/>
</dbReference>
<keyword evidence="1" id="KW-0677">Repeat</keyword>
<evidence type="ECO:0000256" key="2">
    <source>
        <dbReference type="PROSITE-ProRule" id="PRU00504"/>
    </source>
</evidence>
<dbReference type="InterPro" id="IPR013658">
    <property type="entry name" value="SGL"/>
</dbReference>
<dbReference type="PANTHER" id="PTHR24104:SF48">
    <property type="entry name" value="PROTEIN WECH"/>
    <property type="match status" value="1"/>
</dbReference>
<evidence type="ECO:0000259" key="3">
    <source>
        <dbReference type="Pfam" id="PF08450"/>
    </source>
</evidence>
<dbReference type="GO" id="GO:0061630">
    <property type="term" value="F:ubiquitin protein ligase activity"/>
    <property type="evidence" value="ECO:0007669"/>
    <property type="project" value="TreeGrafter"/>
</dbReference>
<dbReference type="Pfam" id="PF08450">
    <property type="entry name" value="SGL"/>
    <property type="match status" value="1"/>
</dbReference>
<comment type="caution">
    <text evidence="4">The sequence shown here is derived from an EMBL/GenBank/DDBJ whole genome shotgun (WGS) entry which is preliminary data.</text>
</comment>
<protein>
    <submittedName>
        <fullName evidence="4">E3 ubiquitin-protein ligase TRIM71</fullName>
    </submittedName>
</protein>
<dbReference type="GO" id="GO:0000209">
    <property type="term" value="P:protein polyubiquitination"/>
    <property type="evidence" value="ECO:0007669"/>
    <property type="project" value="TreeGrafter"/>
</dbReference>
<dbReference type="PROSITE" id="PS51125">
    <property type="entry name" value="NHL"/>
    <property type="match status" value="2"/>
</dbReference>
<gene>
    <name evidence="4" type="ORF">Ocin01_15542</name>
</gene>
<organism evidence="4 5">
    <name type="scientific">Orchesella cincta</name>
    <name type="common">Springtail</name>
    <name type="synonym">Podura cincta</name>
    <dbReference type="NCBI Taxonomy" id="48709"/>
    <lineage>
        <taxon>Eukaryota</taxon>
        <taxon>Metazoa</taxon>
        <taxon>Ecdysozoa</taxon>
        <taxon>Arthropoda</taxon>
        <taxon>Hexapoda</taxon>
        <taxon>Collembola</taxon>
        <taxon>Entomobryomorpha</taxon>
        <taxon>Entomobryoidea</taxon>
        <taxon>Orchesellidae</taxon>
        <taxon>Orchesellinae</taxon>
        <taxon>Orchesella</taxon>
    </lineage>
</organism>
<evidence type="ECO:0000313" key="4">
    <source>
        <dbReference type="EMBL" id="ODM91141.1"/>
    </source>
</evidence>
<name>A0A1D2ME46_ORCCI</name>
<proteinExistence type="predicted"/>
<dbReference type="OrthoDB" id="342730at2759"/>
<dbReference type="GO" id="GO:0043161">
    <property type="term" value="P:proteasome-mediated ubiquitin-dependent protein catabolic process"/>
    <property type="evidence" value="ECO:0007669"/>
    <property type="project" value="TreeGrafter"/>
</dbReference>
<reference evidence="4 5" key="1">
    <citation type="journal article" date="2016" name="Genome Biol. Evol.">
        <title>Gene Family Evolution Reflects Adaptation to Soil Environmental Stressors in the Genome of the Collembolan Orchesella cincta.</title>
        <authorList>
            <person name="Faddeeva-Vakhrusheva A."/>
            <person name="Derks M.F."/>
            <person name="Anvar S.Y."/>
            <person name="Agamennone V."/>
            <person name="Suring W."/>
            <person name="Smit S."/>
            <person name="van Straalen N.M."/>
            <person name="Roelofs D."/>
        </authorList>
    </citation>
    <scope>NUCLEOTIDE SEQUENCE [LARGE SCALE GENOMIC DNA]</scope>
    <source>
        <tissue evidence="4">Mixed pool</tissue>
    </source>
</reference>
<dbReference type="InterPro" id="IPR011042">
    <property type="entry name" value="6-blade_b-propeller_TolB-like"/>
</dbReference>
<feature type="domain" description="SMP-30/Gluconolactonase/LRE-like region" evidence="3">
    <location>
        <begin position="355"/>
        <end position="580"/>
    </location>
</feature>
<evidence type="ECO:0000313" key="5">
    <source>
        <dbReference type="Proteomes" id="UP000094527"/>
    </source>
</evidence>
<dbReference type="AlphaFoldDB" id="A0A1D2ME46"/>
<dbReference type="Proteomes" id="UP000094527">
    <property type="component" value="Unassembled WGS sequence"/>
</dbReference>
<dbReference type="STRING" id="48709.A0A1D2ME46"/>